<feature type="region of interest" description="Disordered" evidence="2">
    <location>
        <begin position="53"/>
        <end position="79"/>
    </location>
</feature>
<evidence type="ECO:0000256" key="2">
    <source>
        <dbReference type="SAM" id="MobiDB-lite"/>
    </source>
</evidence>
<sequence>MFLNDPEAVANILEKLLSGTKDDALLAFQIAFDLVENENQAFLLNVRNRLPTLRPQSPSQGNPSPESTLPSSQNGTVGADSSVAAEDVHMNVDSQTPNGNARVVDPNEVAYADRLAKIKGILSGEMSIQLTLQFLYSHNRSDLLILKTIKQSVEMRNSVCHSATICANAIMHAGTTVDTFLRENLEWLSRATNWAKFSATAGLGVIHRGHLQQGRSLMAPYLPQNGAVGGGSPYSEGGALYALGLIHANHGEGIKQFLRESLRNTSAEVIQHGACLV</sequence>
<keyword evidence="1" id="KW-0677">Repeat</keyword>
<dbReference type="Gene3D" id="1.25.10.10">
    <property type="entry name" value="Leucine-rich Repeat Variant"/>
    <property type="match status" value="1"/>
</dbReference>
<feature type="compositionally biased region" description="Polar residues" evidence="2">
    <location>
        <begin position="54"/>
        <end position="76"/>
    </location>
</feature>
<evidence type="ECO:0000259" key="3">
    <source>
        <dbReference type="Pfam" id="PF21505"/>
    </source>
</evidence>
<accession>A0A6V7QAS0</accession>
<dbReference type="AlphaFoldDB" id="A0A6V7QAS0"/>
<evidence type="ECO:0000313" key="4">
    <source>
        <dbReference type="EMBL" id="CAD1840294.1"/>
    </source>
</evidence>
<protein>
    <recommendedName>
        <fullName evidence="3">26S proteasome non-ATPase regulatory subunit 1/RPN2 N-terminal domain-containing protein</fullName>
    </recommendedName>
</protein>
<dbReference type="InterPro" id="IPR011989">
    <property type="entry name" value="ARM-like"/>
</dbReference>
<dbReference type="GO" id="GO:0008540">
    <property type="term" value="C:proteasome regulatory particle, base subcomplex"/>
    <property type="evidence" value="ECO:0007669"/>
    <property type="project" value="TreeGrafter"/>
</dbReference>
<dbReference type="GO" id="GO:0043161">
    <property type="term" value="P:proteasome-mediated ubiquitin-dependent protein catabolic process"/>
    <property type="evidence" value="ECO:0007669"/>
    <property type="project" value="TreeGrafter"/>
</dbReference>
<dbReference type="Pfam" id="PF01851">
    <property type="entry name" value="PC_rep"/>
    <property type="match status" value="1"/>
</dbReference>
<dbReference type="Pfam" id="PF21505">
    <property type="entry name" value="RPN2_N"/>
    <property type="match status" value="1"/>
</dbReference>
<feature type="domain" description="26S proteasome non-ATPase regulatory subunit 1/RPN2 N-terminal" evidence="3">
    <location>
        <begin position="3"/>
        <end position="52"/>
    </location>
</feature>
<dbReference type="EMBL" id="LR862134">
    <property type="protein sequence ID" value="CAD1840294.1"/>
    <property type="molecule type" value="Genomic_DNA"/>
</dbReference>
<dbReference type="InterPro" id="IPR048570">
    <property type="entry name" value="PSMD1_RPN2_N"/>
</dbReference>
<name>A0A6V7QAS0_ANACO</name>
<dbReference type="PANTHER" id="PTHR10943">
    <property type="entry name" value="26S PROTEASOME NON-ATPASE REGULATORY SUBUNIT"/>
    <property type="match status" value="1"/>
</dbReference>
<dbReference type="PANTHER" id="PTHR10943:SF2">
    <property type="entry name" value="26S PROTEASOME NON-ATPASE REGULATORY SUBUNIT 1"/>
    <property type="match status" value="1"/>
</dbReference>
<evidence type="ECO:0000256" key="1">
    <source>
        <dbReference type="ARBA" id="ARBA00022737"/>
    </source>
</evidence>
<dbReference type="GO" id="GO:0034515">
    <property type="term" value="C:proteasome storage granule"/>
    <property type="evidence" value="ECO:0007669"/>
    <property type="project" value="TreeGrafter"/>
</dbReference>
<organism evidence="4">
    <name type="scientific">Ananas comosus var. bracteatus</name>
    <name type="common">red pineapple</name>
    <dbReference type="NCBI Taxonomy" id="296719"/>
    <lineage>
        <taxon>Eukaryota</taxon>
        <taxon>Viridiplantae</taxon>
        <taxon>Streptophyta</taxon>
        <taxon>Embryophyta</taxon>
        <taxon>Tracheophyta</taxon>
        <taxon>Spermatophyta</taxon>
        <taxon>Magnoliopsida</taxon>
        <taxon>Liliopsida</taxon>
        <taxon>Poales</taxon>
        <taxon>Bromeliaceae</taxon>
        <taxon>Bromelioideae</taxon>
        <taxon>Ananas</taxon>
    </lineage>
</organism>
<proteinExistence type="predicted"/>
<dbReference type="InterPro" id="IPR002015">
    <property type="entry name" value="Proteasome/cyclosome_rpt"/>
</dbReference>
<gene>
    <name evidence="4" type="ORF">CB5_LOCUS23505</name>
</gene>
<reference evidence="4" key="1">
    <citation type="submission" date="2020-07" db="EMBL/GenBank/DDBJ databases">
        <authorList>
            <person name="Lin J."/>
        </authorList>
    </citation>
    <scope>NUCLEOTIDE SEQUENCE</scope>
</reference>
<dbReference type="GO" id="GO:0005634">
    <property type="term" value="C:nucleus"/>
    <property type="evidence" value="ECO:0007669"/>
    <property type="project" value="TreeGrafter"/>
</dbReference>